<name>A0AA39UV85_9AGAR</name>
<evidence type="ECO:0000313" key="2">
    <source>
        <dbReference type="EMBL" id="KAK0498854.1"/>
    </source>
</evidence>
<organism evidence="2 3">
    <name type="scientific">Armillaria luteobubalina</name>
    <dbReference type="NCBI Taxonomy" id="153913"/>
    <lineage>
        <taxon>Eukaryota</taxon>
        <taxon>Fungi</taxon>
        <taxon>Dikarya</taxon>
        <taxon>Basidiomycota</taxon>
        <taxon>Agaricomycotina</taxon>
        <taxon>Agaricomycetes</taxon>
        <taxon>Agaricomycetidae</taxon>
        <taxon>Agaricales</taxon>
        <taxon>Marasmiineae</taxon>
        <taxon>Physalacriaceae</taxon>
        <taxon>Armillaria</taxon>
    </lineage>
</organism>
<proteinExistence type="predicted"/>
<evidence type="ECO:0000256" key="1">
    <source>
        <dbReference type="SAM" id="SignalP"/>
    </source>
</evidence>
<feature type="chain" id="PRO_5041413270" description="Secreted protein" evidence="1">
    <location>
        <begin position="20"/>
        <end position="85"/>
    </location>
</feature>
<dbReference type="AlphaFoldDB" id="A0AA39UV85"/>
<evidence type="ECO:0000313" key="3">
    <source>
        <dbReference type="Proteomes" id="UP001175228"/>
    </source>
</evidence>
<dbReference type="EMBL" id="JAUEPU010000010">
    <property type="protein sequence ID" value="KAK0498854.1"/>
    <property type="molecule type" value="Genomic_DNA"/>
</dbReference>
<comment type="caution">
    <text evidence="2">The sequence shown here is derived from an EMBL/GenBank/DDBJ whole genome shotgun (WGS) entry which is preliminary data.</text>
</comment>
<reference evidence="2" key="1">
    <citation type="submission" date="2023-06" db="EMBL/GenBank/DDBJ databases">
        <authorList>
            <consortium name="Lawrence Berkeley National Laboratory"/>
            <person name="Ahrendt S."/>
            <person name="Sahu N."/>
            <person name="Indic B."/>
            <person name="Wong-Bajracharya J."/>
            <person name="Merenyi Z."/>
            <person name="Ke H.-M."/>
            <person name="Monk M."/>
            <person name="Kocsube S."/>
            <person name="Drula E."/>
            <person name="Lipzen A."/>
            <person name="Balint B."/>
            <person name="Henrissat B."/>
            <person name="Andreopoulos B."/>
            <person name="Martin F.M."/>
            <person name="Harder C.B."/>
            <person name="Rigling D."/>
            <person name="Ford K.L."/>
            <person name="Foster G.D."/>
            <person name="Pangilinan J."/>
            <person name="Papanicolaou A."/>
            <person name="Barry K."/>
            <person name="LaButti K."/>
            <person name="Viragh M."/>
            <person name="Koriabine M."/>
            <person name="Yan M."/>
            <person name="Riley R."/>
            <person name="Champramary S."/>
            <person name="Plett K.L."/>
            <person name="Tsai I.J."/>
            <person name="Slot J."/>
            <person name="Sipos G."/>
            <person name="Plett J."/>
            <person name="Nagy L.G."/>
            <person name="Grigoriev I.V."/>
        </authorList>
    </citation>
    <scope>NUCLEOTIDE SEQUENCE</scope>
    <source>
        <strain evidence="2">HWK02</strain>
    </source>
</reference>
<evidence type="ECO:0008006" key="4">
    <source>
        <dbReference type="Google" id="ProtNLM"/>
    </source>
</evidence>
<feature type="signal peptide" evidence="1">
    <location>
        <begin position="1"/>
        <end position="19"/>
    </location>
</feature>
<gene>
    <name evidence="2" type="ORF">EDD18DRAFT_53142</name>
</gene>
<protein>
    <recommendedName>
        <fullName evidence="4">Secreted protein</fullName>
    </recommendedName>
</protein>
<sequence>MRACLILGNKMLLVMTTTGAILTSCPCMCNTAFRYPLAYETLTTAAAIWTSSSDLAECDFGLIKDVLTLSVRSVVNLSHSLPPER</sequence>
<keyword evidence="3" id="KW-1185">Reference proteome</keyword>
<dbReference type="Proteomes" id="UP001175228">
    <property type="component" value="Unassembled WGS sequence"/>
</dbReference>
<keyword evidence="1" id="KW-0732">Signal</keyword>
<accession>A0AA39UV85</accession>
<dbReference type="PROSITE" id="PS51257">
    <property type="entry name" value="PROKAR_LIPOPROTEIN"/>
    <property type="match status" value="1"/>
</dbReference>